<comment type="caution">
    <text evidence="2">The sequence shown here is derived from an EMBL/GenBank/DDBJ whole genome shotgun (WGS) entry which is preliminary data.</text>
</comment>
<evidence type="ECO:0008006" key="4">
    <source>
        <dbReference type="Google" id="ProtNLM"/>
    </source>
</evidence>
<feature type="transmembrane region" description="Helical" evidence="1">
    <location>
        <begin position="77"/>
        <end position="97"/>
    </location>
</feature>
<dbReference type="RefSeq" id="WP_377543202.1">
    <property type="nucleotide sequence ID" value="NZ_JBHSBN010000004.1"/>
</dbReference>
<dbReference type="EMBL" id="JBHSBN010000004">
    <property type="protein sequence ID" value="MFC4105878.1"/>
    <property type="molecule type" value="Genomic_DNA"/>
</dbReference>
<gene>
    <name evidence="2" type="ORF">ACFOX0_08005</name>
</gene>
<organism evidence="2 3">
    <name type="scientific">Micromonospora zhanjiangensis</name>
    <dbReference type="NCBI Taxonomy" id="1522057"/>
    <lineage>
        <taxon>Bacteria</taxon>
        <taxon>Bacillati</taxon>
        <taxon>Actinomycetota</taxon>
        <taxon>Actinomycetes</taxon>
        <taxon>Micromonosporales</taxon>
        <taxon>Micromonosporaceae</taxon>
        <taxon>Micromonospora</taxon>
    </lineage>
</organism>
<keyword evidence="3" id="KW-1185">Reference proteome</keyword>
<feature type="transmembrane region" description="Helical" evidence="1">
    <location>
        <begin position="51"/>
        <end position="70"/>
    </location>
</feature>
<reference evidence="3" key="1">
    <citation type="journal article" date="2019" name="Int. J. Syst. Evol. Microbiol.">
        <title>The Global Catalogue of Microorganisms (GCM) 10K type strain sequencing project: providing services to taxonomists for standard genome sequencing and annotation.</title>
        <authorList>
            <consortium name="The Broad Institute Genomics Platform"/>
            <consortium name="The Broad Institute Genome Sequencing Center for Infectious Disease"/>
            <person name="Wu L."/>
            <person name="Ma J."/>
        </authorList>
    </citation>
    <scope>NUCLEOTIDE SEQUENCE [LARGE SCALE GENOMIC DNA]</scope>
    <source>
        <strain evidence="3">2902at01</strain>
    </source>
</reference>
<keyword evidence="1" id="KW-0472">Membrane</keyword>
<sequence>MTNSAEPPGAGHRVLVPVGLAAASLAAWWLWLGTDRRYETDPTTGATTGPYQPWQVAGCVLTLVALAVGGGLLTRPWLVVVAVTVPFTAAWAVDAAGHDDSGLWAAGAVLLAGGLAIGTAVCAGAADLVRRTVRRRRR</sequence>
<dbReference type="Proteomes" id="UP001595868">
    <property type="component" value="Unassembled WGS sequence"/>
</dbReference>
<evidence type="ECO:0000256" key="1">
    <source>
        <dbReference type="SAM" id="Phobius"/>
    </source>
</evidence>
<feature type="transmembrane region" description="Helical" evidence="1">
    <location>
        <begin position="103"/>
        <end position="129"/>
    </location>
</feature>
<proteinExistence type="predicted"/>
<protein>
    <recommendedName>
        <fullName evidence="4">Tryptophan-associated transmembrane protein (Trp_oprn_chp)</fullName>
    </recommendedName>
</protein>
<keyword evidence="1" id="KW-0812">Transmembrane</keyword>
<evidence type="ECO:0000313" key="3">
    <source>
        <dbReference type="Proteomes" id="UP001595868"/>
    </source>
</evidence>
<keyword evidence="1" id="KW-1133">Transmembrane helix</keyword>
<evidence type="ECO:0000313" key="2">
    <source>
        <dbReference type="EMBL" id="MFC4105878.1"/>
    </source>
</evidence>
<name>A0ABV8KIF9_9ACTN</name>
<feature type="transmembrane region" description="Helical" evidence="1">
    <location>
        <begin position="12"/>
        <end position="31"/>
    </location>
</feature>
<accession>A0ABV8KIF9</accession>